<feature type="signal peptide" evidence="5">
    <location>
        <begin position="1"/>
        <end position="19"/>
    </location>
</feature>
<evidence type="ECO:0000313" key="7">
    <source>
        <dbReference type="EMBL" id="CAD7082333.1"/>
    </source>
</evidence>
<dbReference type="PROSITE" id="PS50240">
    <property type="entry name" value="TRYPSIN_DOM"/>
    <property type="match status" value="1"/>
</dbReference>
<reference evidence="7 8" key="1">
    <citation type="submission" date="2020-11" db="EMBL/GenBank/DDBJ databases">
        <authorList>
            <person name="Wallbank WR R."/>
            <person name="Pardo Diaz C."/>
            <person name="Kozak K."/>
            <person name="Martin S."/>
            <person name="Jiggins C."/>
            <person name="Moest M."/>
            <person name="Warren A I."/>
            <person name="Generalovic N T."/>
            <person name="Byers J.R.P. K."/>
            <person name="Montejo-Kovacevich G."/>
            <person name="Yen C E."/>
        </authorList>
    </citation>
    <scope>NUCLEOTIDE SEQUENCE [LARGE SCALE GENOMIC DNA]</scope>
</reference>
<dbReference type="InterPro" id="IPR018114">
    <property type="entry name" value="TRYPSIN_HIS"/>
</dbReference>
<dbReference type="CDD" id="cd00190">
    <property type="entry name" value="Tryp_SPc"/>
    <property type="match status" value="1"/>
</dbReference>
<gene>
    <name evidence="7" type="ORF">HERILL_LOCUS5372</name>
</gene>
<keyword evidence="2" id="KW-0378">Hydrolase</keyword>
<evidence type="ECO:0000256" key="4">
    <source>
        <dbReference type="ARBA" id="ARBA00023157"/>
    </source>
</evidence>
<organism evidence="7 8">
    <name type="scientific">Hermetia illucens</name>
    <name type="common">Black soldier fly</name>
    <dbReference type="NCBI Taxonomy" id="343691"/>
    <lineage>
        <taxon>Eukaryota</taxon>
        <taxon>Metazoa</taxon>
        <taxon>Ecdysozoa</taxon>
        <taxon>Arthropoda</taxon>
        <taxon>Hexapoda</taxon>
        <taxon>Insecta</taxon>
        <taxon>Pterygota</taxon>
        <taxon>Neoptera</taxon>
        <taxon>Endopterygota</taxon>
        <taxon>Diptera</taxon>
        <taxon>Brachycera</taxon>
        <taxon>Stratiomyomorpha</taxon>
        <taxon>Stratiomyidae</taxon>
        <taxon>Hermetiinae</taxon>
        <taxon>Hermetia</taxon>
    </lineage>
</organism>
<dbReference type="Gene3D" id="2.40.10.10">
    <property type="entry name" value="Trypsin-like serine proteases"/>
    <property type="match status" value="2"/>
</dbReference>
<keyword evidence="1" id="KW-0645">Protease</keyword>
<feature type="domain" description="Peptidase S1" evidence="6">
    <location>
        <begin position="61"/>
        <end position="295"/>
    </location>
</feature>
<dbReference type="AlphaFoldDB" id="A0A7R8UK41"/>
<dbReference type="SMART" id="SM00020">
    <property type="entry name" value="Tryp_SPc"/>
    <property type="match status" value="1"/>
</dbReference>
<evidence type="ECO:0000256" key="2">
    <source>
        <dbReference type="ARBA" id="ARBA00022801"/>
    </source>
</evidence>
<dbReference type="InParanoid" id="A0A7R8UK41"/>
<keyword evidence="5" id="KW-0732">Signal</keyword>
<name>A0A7R8UK41_HERIL</name>
<dbReference type="PRINTS" id="PR00722">
    <property type="entry name" value="CHYMOTRYPSIN"/>
</dbReference>
<protein>
    <recommendedName>
        <fullName evidence="6">Peptidase S1 domain-containing protein</fullName>
    </recommendedName>
</protein>
<accession>A0A7R8UK41</accession>
<feature type="chain" id="PRO_5031176327" description="Peptidase S1 domain-containing protein" evidence="5">
    <location>
        <begin position="20"/>
        <end position="300"/>
    </location>
</feature>
<dbReference type="GO" id="GO:0006508">
    <property type="term" value="P:proteolysis"/>
    <property type="evidence" value="ECO:0007669"/>
    <property type="project" value="UniProtKB-KW"/>
</dbReference>
<evidence type="ECO:0000256" key="3">
    <source>
        <dbReference type="ARBA" id="ARBA00022825"/>
    </source>
</evidence>
<dbReference type="Pfam" id="PF00089">
    <property type="entry name" value="Trypsin"/>
    <property type="match status" value="1"/>
</dbReference>
<dbReference type="SUPFAM" id="SSF50494">
    <property type="entry name" value="Trypsin-like serine proteases"/>
    <property type="match status" value="1"/>
</dbReference>
<dbReference type="OrthoDB" id="5565075at2759"/>
<keyword evidence="3" id="KW-0720">Serine protease</keyword>
<evidence type="ECO:0000259" key="6">
    <source>
        <dbReference type="PROSITE" id="PS50240"/>
    </source>
</evidence>
<dbReference type="PROSITE" id="PS00134">
    <property type="entry name" value="TRYPSIN_HIS"/>
    <property type="match status" value="1"/>
</dbReference>
<dbReference type="InterPro" id="IPR001254">
    <property type="entry name" value="Trypsin_dom"/>
</dbReference>
<dbReference type="EMBL" id="LR899010">
    <property type="protein sequence ID" value="CAD7082333.1"/>
    <property type="molecule type" value="Genomic_DNA"/>
</dbReference>
<dbReference type="GO" id="GO:0004252">
    <property type="term" value="F:serine-type endopeptidase activity"/>
    <property type="evidence" value="ECO:0007669"/>
    <property type="project" value="InterPro"/>
</dbReference>
<evidence type="ECO:0000313" key="8">
    <source>
        <dbReference type="Proteomes" id="UP000594454"/>
    </source>
</evidence>
<dbReference type="PANTHER" id="PTHR24252:SF7">
    <property type="entry name" value="HYALIN"/>
    <property type="match status" value="1"/>
</dbReference>
<dbReference type="InterPro" id="IPR043504">
    <property type="entry name" value="Peptidase_S1_PA_chymotrypsin"/>
</dbReference>
<evidence type="ECO:0000256" key="5">
    <source>
        <dbReference type="SAM" id="SignalP"/>
    </source>
</evidence>
<dbReference type="FunFam" id="2.40.10.10:FF:000060">
    <property type="entry name" value="Acrosin"/>
    <property type="match status" value="1"/>
</dbReference>
<evidence type="ECO:0000256" key="1">
    <source>
        <dbReference type="ARBA" id="ARBA00022670"/>
    </source>
</evidence>
<dbReference type="InterPro" id="IPR009003">
    <property type="entry name" value="Peptidase_S1_PA"/>
</dbReference>
<dbReference type="PANTHER" id="PTHR24252">
    <property type="entry name" value="ACROSIN-RELATED"/>
    <property type="match status" value="1"/>
</dbReference>
<dbReference type="InterPro" id="IPR001314">
    <property type="entry name" value="Peptidase_S1A"/>
</dbReference>
<sequence>MAANTLLVLLVFIISVGNSVKNGLRSEVDWDNLKMPDALPEVYRLHLPRRVLHSVPPSERIVGGEIAPIGEYPYHVGIVPNFGTWCGGSLISDQYVLTAAHCVDDCMFVHLYLGAHNIREDEESQLEFKVFFEDIIIHPDWNFAIFANDIALVPLPEKIQFRDRIKPIALPSRSDDELDLENDVVTATGWGYIYDNSTSITNLLRYAKLRVLPLPVCRHFYLNIVFETNICTSTGLGQGVCTHDDGGPLMYEKKDGTRILVGVTSFINPVGCVSGWATMHARVSKYLDWISQATGIAIIN</sequence>
<dbReference type="Proteomes" id="UP000594454">
    <property type="component" value="Chromosome 2"/>
</dbReference>
<keyword evidence="4" id="KW-1015">Disulfide bond</keyword>
<proteinExistence type="predicted"/>
<keyword evidence="8" id="KW-1185">Reference proteome</keyword>